<name>A0A1Y1JKE4_PLAGO</name>
<dbReference type="PROSITE" id="PS51701">
    <property type="entry name" value="6_CYS"/>
    <property type="match status" value="2"/>
</dbReference>
<dbReference type="OrthoDB" id="390246at2759"/>
<evidence type="ECO:0000256" key="2">
    <source>
        <dbReference type="ARBA" id="ARBA00004241"/>
    </source>
</evidence>
<comment type="subcellular location">
    <subcellularLocation>
        <location evidence="1">Cell membrane</location>
    </subcellularLocation>
    <subcellularLocation>
        <location evidence="2">Cell surface</location>
    </subcellularLocation>
</comment>
<keyword evidence="7" id="KW-0325">Glycoprotein</keyword>
<feature type="domain" description="6-Cys" evidence="10">
    <location>
        <begin position="295"/>
        <end position="436"/>
    </location>
</feature>
<comment type="caution">
    <text evidence="11">The sequence shown here is derived from an EMBL/GenBank/DDBJ whole genome shotgun (WGS) entry which is preliminary data.</text>
</comment>
<reference evidence="12" key="1">
    <citation type="submission" date="2017-04" db="EMBL/GenBank/DDBJ databases">
        <title>Plasmodium gonderi genome.</title>
        <authorList>
            <person name="Arisue N."/>
            <person name="Honma H."/>
            <person name="Kawai S."/>
            <person name="Tougan T."/>
            <person name="Tanabe K."/>
            <person name="Horii T."/>
        </authorList>
    </citation>
    <scope>NUCLEOTIDE SEQUENCE [LARGE SCALE GENOMIC DNA]</scope>
    <source>
        <strain evidence="12">ATCC 30045</strain>
    </source>
</reference>
<protein>
    <submittedName>
        <fullName evidence="11">6-cysteine protein</fullName>
    </submittedName>
</protein>
<dbReference type="InterPro" id="IPR038160">
    <property type="entry name" value="6_CYS_dom_sf"/>
</dbReference>
<evidence type="ECO:0000256" key="6">
    <source>
        <dbReference type="ARBA" id="ARBA00023157"/>
    </source>
</evidence>
<dbReference type="SMART" id="SM00970">
    <property type="entry name" value="s48_45"/>
    <property type="match status" value="2"/>
</dbReference>
<keyword evidence="4 9" id="KW-0732">Signal</keyword>
<dbReference type="GO" id="GO:0009986">
    <property type="term" value="C:cell surface"/>
    <property type="evidence" value="ECO:0007669"/>
    <property type="project" value="UniProtKB-SubCell"/>
</dbReference>
<accession>A0A1Y1JKE4</accession>
<dbReference type="Gene3D" id="2.60.40.2860">
    <property type="match status" value="2"/>
</dbReference>
<keyword evidence="8" id="KW-0812">Transmembrane</keyword>
<evidence type="ECO:0000259" key="10">
    <source>
        <dbReference type="PROSITE" id="PS51701"/>
    </source>
</evidence>
<evidence type="ECO:0000313" key="11">
    <source>
        <dbReference type="EMBL" id="GAW82108.1"/>
    </source>
</evidence>
<dbReference type="OMA" id="PECFFQV"/>
<feature type="transmembrane region" description="Helical" evidence="8">
    <location>
        <begin position="429"/>
        <end position="447"/>
    </location>
</feature>
<dbReference type="GO" id="GO:0005886">
    <property type="term" value="C:plasma membrane"/>
    <property type="evidence" value="ECO:0007669"/>
    <property type="project" value="UniProtKB-SubCell"/>
</dbReference>
<evidence type="ECO:0000256" key="8">
    <source>
        <dbReference type="SAM" id="Phobius"/>
    </source>
</evidence>
<feature type="chain" id="PRO_5012485736" evidence="9">
    <location>
        <begin position="22"/>
        <end position="448"/>
    </location>
</feature>
<keyword evidence="6" id="KW-1015">Disulfide bond</keyword>
<dbReference type="Proteomes" id="UP000195521">
    <property type="component" value="Unassembled WGS sequence"/>
</dbReference>
<dbReference type="InterPro" id="IPR010884">
    <property type="entry name" value="6_CYS_dom"/>
</dbReference>
<dbReference type="Pfam" id="PF07422">
    <property type="entry name" value="s48_45"/>
    <property type="match status" value="2"/>
</dbReference>
<evidence type="ECO:0000256" key="4">
    <source>
        <dbReference type="ARBA" id="ARBA00022729"/>
    </source>
</evidence>
<keyword evidence="8" id="KW-1133">Transmembrane helix</keyword>
<keyword evidence="12" id="KW-1185">Reference proteome</keyword>
<dbReference type="GeneID" id="39748840"/>
<feature type="domain" description="6-Cys" evidence="10">
    <location>
        <begin position="45"/>
        <end position="182"/>
    </location>
</feature>
<dbReference type="RefSeq" id="XP_028544697.1">
    <property type="nucleotide sequence ID" value="XM_028688896.1"/>
</dbReference>
<evidence type="ECO:0000256" key="1">
    <source>
        <dbReference type="ARBA" id="ARBA00004236"/>
    </source>
</evidence>
<dbReference type="EMBL" id="BDQF01000013">
    <property type="protein sequence ID" value="GAW82108.1"/>
    <property type="molecule type" value="Genomic_DNA"/>
</dbReference>
<evidence type="ECO:0000256" key="5">
    <source>
        <dbReference type="ARBA" id="ARBA00023136"/>
    </source>
</evidence>
<dbReference type="AlphaFoldDB" id="A0A1Y1JKE4"/>
<evidence type="ECO:0000256" key="9">
    <source>
        <dbReference type="SAM" id="SignalP"/>
    </source>
</evidence>
<evidence type="ECO:0000313" key="12">
    <source>
        <dbReference type="Proteomes" id="UP000195521"/>
    </source>
</evidence>
<feature type="signal peptide" evidence="9">
    <location>
        <begin position="1"/>
        <end position="21"/>
    </location>
</feature>
<evidence type="ECO:0000256" key="7">
    <source>
        <dbReference type="ARBA" id="ARBA00023180"/>
    </source>
</evidence>
<keyword evidence="3" id="KW-1003">Cell membrane</keyword>
<evidence type="ECO:0000256" key="3">
    <source>
        <dbReference type="ARBA" id="ARBA00022475"/>
    </source>
</evidence>
<proteinExistence type="predicted"/>
<sequence length="448" mass="50762">MLKRHFANILLFISLSNIITHVKIINGEVKYGRPEEMNKDVSGFFGFKCNFSSKGVHSLEPDLAEKRSLVCSINSYFIYDKIKLTIPKKVSGSKFKLLPEKCFETVYTNYEKKTEVNIDNLGLVEYEVKEDDTNADFTEKIITISPFNTKNVEFFCICDNTEKVVSNIEGRVALVQINVLKYPYNITSINLTKETYPYIPNMINKTSFTLNKFSMVLNEGELVVLACEKIDDKCFKKPKDSSSLYKSNKIVYHKNFAIFKAPSYVKSEDVTAECSCNVDDTIYTLTLSPVYNKKVVHGCNFSSDVTTYDFTNHIDIDALDDNAQITCNVELTDTAYNHLIGLSCPGEISPECFFQVYEQESPDLVPSKIVYLDAQLNIGNVEYFEDINAGNTVKIFALVGSIPKTTSFSCICRKEKKVAYASFKIASGYYGYLAKIFIFLVVIVLLYI</sequence>
<gene>
    <name evidence="11" type="ORF">PGO_121000</name>
</gene>
<keyword evidence="5 8" id="KW-0472">Membrane</keyword>
<organism evidence="11 12">
    <name type="scientific">Plasmodium gonderi</name>
    <dbReference type="NCBI Taxonomy" id="77519"/>
    <lineage>
        <taxon>Eukaryota</taxon>
        <taxon>Sar</taxon>
        <taxon>Alveolata</taxon>
        <taxon>Apicomplexa</taxon>
        <taxon>Aconoidasida</taxon>
        <taxon>Haemosporida</taxon>
        <taxon>Plasmodiidae</taxon>
        <taxon>Plasmodium</taxon>
        <taxon>Plasmodium (Plasmodium)</taxon>
    </lineage>
</organism>